<dbReference type="HOGENOM" id="CLU_2869334_0_0_1"/>
<evidence type="ECO:0000313" key="2">
    <source>
        <dbReference type="Proteomes" id="UP000054248"/>
    </source>
</evidence>
<dbReference type="AlphaFoldDB" id="A0A0C3KWG3"/>
<protein>
    <submittedName>
        <fullName evidence="1">Uncharacterized protein</fullName>
    </submittedName>
</protein>
<keyword evidence="2" id="KW-1185">Reference proteome</keyword>
<organism evidence="1 2">
    <name type="scientific">Tulasnella calospora MUT 4182</name>
    <dbReference type="NCBI Taxonomy" id="1051891"/>
    <lineage>
        <taxon>Eukaryota</taxon>
        <taxon>Fungi</taxon>
        <taxon>Dikarya</taxon>
        <taxon>Basidiomycota</taxon>
        <taxon>Agaricomycotina</taxon>
        <taxon>Agaricomycetes</taxon>
        <taxon>Cantharellales</taxon>
        <taxon>Tulasnellaceae</taxon>
        <taxon>Tulasnella</taxon>
    </lineage>
</organism>
<reference evidence="2" key="2">
    <citation type="submission" date="2015-01" db="EMBL/GenBank/DDBJ databases">
        <title>Evolutionary Origins and Diversification of the Mycorrhizal Mutualists.</title>
        <authorList>
            <consortium name="DOE Joint Genome Institute"/>
            <consortium name="Mycorrhizal Genomics Consortium"/>
            <person name="Kohler A."/>
            <person name="Kuo A."/>
            <person name="Nagy L.G."/>
            <person name="Floudas D."/>
            <person name="Copeland A."/>
            <person name="Barry K.W."/>
            <person name="Cichocki N."/>
            <person name="Veneault-Fourrey C."/>
            <person name="LaButti K."/>
            <person name="Lindquist E.A."/>
            <person name="Lipzen A."/>
            <person name="Lundell T."/>
            <person name="Morin E."/>
            <person name="Murat C."/>
            <person name="Riley R."/>
            <person name="Ohm R."/>
            <person name="Sun H."/>
            <person name="Tunlid A."/>
            <person name="Henrissat B."/>
            <person name="Grigoriev I.V."/>
            <person name="Hibbett D.S."/>
            <person name="Martin F."/>
        </authorList>
    </citation>
    <scope>NUCLEOTIDE SEQUENCE [LARGE SCALE GENOMIC DNA]</scope>
    <source>
        <strain evidence="2">MUT 4182</strain>
    </source>
</reference>
<evidence type="ECO:0000313" key="1">
    <source>
        <dbReference type="EMBL" id="KIO25793.1"/>
    </source>
</evidence>
<reference evidence="1 2" key="1">
    <citation type="submission" date="2014-04" db="EMBL/GenBank/DDBJ databases">
        <authorList>
            <consortium name="DOE Joint Genome Institute"/>
            <person name="Kuo A."/>
            <person name="Girlanda M."/>
            <person name="Perotto S."/>
            <person name="Kohler A."/>
            <person name="Nagy L.G."/>
            <person name="Floudas D."/>
            <person name="Copeland A."/>
            <person name="Barry K.W."/>
            <person name="Cichocki N."/>
            <person name="Veneault-Fourrey C."/>
            <person name="LaButti K."/>
            <person name="Lindquist E.A."/>
            <person name="Lipzen A."/>
            <person name="Lundell T."/>
            <person name="Morin E."/>
            <person name="Murat C."/>
            <person name="Sun H."/>
            <person name="Tunlid A."/>
            <person name="Henrissat B."/>
            <person name="Grigoriev I.V."/>
            <person name="Hibbett D.S."/>
            <person name="Martin F."/>
            <person name="Nordberg H.P."/>
            <person name="Cantor M.N."/>
            <person name="Hua S.X."/>
        </authorList>
    </citation>
    <scope>NUCLEOTIDE SEQUENCE [LARGE SCALE GENOMIC DNA]</scope>
    <source>
        <strain evidence="1 2">MUT 4182</strain>
    </source>
</reference>
<accession>A0A0C3KWG3</accession>
<name>A0A0C3KWG3_9AGAM</name>
<dbReference type="Proteomes" id="UP000054248">
    <property type="component" value="Unassembled WGS sequence"/>
</dbReference>
<proteinExistence type="predicted"/>
<sequence length="64" mass="6876">MTGKYPFAEKNLIFPFGLTFIHMAVLPSHTLRLKTGHTVCLDSSGNAGASGLNIGQTCRRALTL</sequence>
<dbReference type="EMBL" id="KN823035">
    <property type="protein sequence ID" value="KIO25793.1"/>
    <property type="molecule type" value="Genomic_DNA"/>
</dbReference>
<gene>
    <name evidence="1" type="ORF">M407DRAFT_206938</name>
</gene>